<protein>
    <submittedName>
        <fullName evidence="1">Asp23/Gls24 family envelope stress response protein</fullName>
    </submittedName>
</protein>
<proteinExistence type="predicted"/>
<dbReference type="EMBL" id="CP042469">
    <property type="protein sequence ID" value="QOX62802.1"/>
    <property type="molecule type" value="Genomic_DNA"/>
</dbReference>
<evidence type="ECO:0000313" key="1">
    <source>
        <dbReference type="EMBL" id="QOX62802.1"/>
    </source>
</evidence>
<name>A0ACD1A8X0_9FIRM</name>
<gene>
    <name evidence="1" type="ORF">FRZ06_05295</name>
</gene>
<keyword evidence="2" id="KW-1185">Reference proteome</keyword>
<dbReference type="Proteomes" id="UP000594014">
    <property type="component" value="Chromosome"/>
</dbReference>
<sequence>MPLIYTTRGSCIQQKKHKDQDEKDQQHIPDNSRDGMYDNDRARDRHNNSYQSDHYRISSQCIPPISIVCLQIRDRAKIIFHFIQNVINLKSAQLQQKGVSLLLYKVEARDGSISIDKNVVGKIIAKAVEQFGGKVLISNHRGRVAGFAAKIGVADDISYMEINLGKNGLDIRFYILIRFGTSINRVTEQLISTVKKNTEEITGLEVNSVAVVVTGMVSKQTARRNIEVKG</sequence>
<evidence type="ECO:0000313" key="2">
    <source>
        <dbReference type="Proteomes" id="UP000594014"/>
    </source>
</evidence>
<reference evidence="1" key="1">
    <citation type="submission" date="2019-08" db="EMBL/GenBank/DDBJ databases">
        <title>Genome sequence of Clostridiales bacterium MT110.</title>
        <authorList>
            <person name="Cao J."/>
        </authorList>
    </citation>
    <scope>NUCLEOTIDE SEQUENCE</scope>
    <source>
        <strain evidence="1">MT110</strain>
    </source>
</reference>
<organism evidence="1 2">
    <name type="scientific">Anoxybacterium hadale</name>
    <dbReference type="NCBI Taxonomy" id="3408580"/>
    <lineage>
        <taxon>Bacteria</taxon>
        <taxon>Bacillati</taxon>
        <taxon>Bacillota</taxon>
        <taxon>Clostridia</taxon>
        <taxon>Peptostreptococcales</taxon>
        <taxon>Anaerovoracaceae</taxon>
        <taxon>Anoxybacterium</taxon>
    </lineage>
</organism>
<accession>A0ACD1A8X0</accession>